<dbReference type="Proteomes" id="UP000036932">
    <property type="component" value="Unassembled WGS sequence"/>
</dbReference>
<gene>
    <name evidence="1" type="ORF">AM231_06620</name>
</gene>
<evidence type="ECO:0000313" key="1">
    <source>
        <dbReference type="EMBL" id="KOR88866.1"/>
    </source>
</evidence>
<dbReference type="RefSeq" id="WP_053493881.1">
    <property type="nucleotide sequence ID" value="NZ_LIUT01000001.1"/>
</dbReference>
<protein>
    <submittedName>
        <fullName evidence="1">Uncharacterized protein</fullName>
    </submittedName>
</protein>
<reference evidence="2" key="1">
    <citation type="submission" date="2015-08" db="EMBL/GenBank/DDBJ databases">
        <title>Genome sequencing project for genomic taxonomy and phylogenomics of Bacillus-like bacteria.</title>
        <authorList>
            <person name="Liu B."/>
            <person name="Wang J."/>
            <person name="Zhu Y."/>
            <person name="Liu G."/>
            <person name="Chen Q."/>
            <person name="Chen Z."/>
            <person name="Lan J."/>
            <person name="Che J."/>
            <person name="Ge C."/>
            <person name="Shi H."/>
            <person name="Pan Z."/>
            <person name="Liu X."/>
        </authorList>
    </citation>
    <scope>NUCLEOTIDE SEQUENCE [LARGE SCALE GENOMIC DNA]</scope>
    <source>
        <strain evidence="2">FJAT-22460</strain>
    </source>
</reference>
<dbReference type="PATRIC" id="fig|1705565.3.peg.3230"/>
<evidence type="ECO:0000313" key="2">
    <source>
        <dbReference type="Proteomes" id="UP000036932"/>
    </source>
</evidence>
<keyword evidence="2" id="KW-1185">Reference proteome</keyword>
<dbReference type="AlphaFoldDB" id="A0A0M1P324"/>
<accession>A0A0M1P324</accession>
<comment type="caution">
    <text evidence="1">The sequence shown here is derived from an EMBL/GenBank/DDBJ whole genome shotgun (WGS) entry which is preliminary data.</text>
</comment>
<sequence length="106" mass="12139">MNHYSTQQQMLFQCDHQLAHSMKKHREHAHSAMKNAVNRKVRVHTMDDEAIEGIVINVDAKNVYILVEQGNRGFYPGYPPYPPYGPNPNVVLPLALFNLLAVSLLW</sequence>
<organism evidence="1 2">
    <name type="scientific">Paenibacillus solani</name>
    <dbReference type="NCBI Taxonomy" id="1705565"/>
    <lineage>
        <taxon>Bacteria</taxon>
        <taxon>Bacillati</taxon>
        <taxon>Bacillota</taxon>
        <taxon>Bacilli</taxon>
        <taxon>Bacillales</taxon>
        <taxon>Paenibacillaceae</taxon>
        <taxon>Paenibacillus</taxon>
    </lineage>
</organism>
<dbReference type="EMBL" id="LIUT01000001">
    <property type="protein sequence ID" value="KOR88866.1"/>
    <property type="molecule type" value="Genomic_DNA"/>
</dbReference>
<dbReference type="OrthoDB" id="2666278at2"/>
<proteinExistence type="predicted"/>
<name>A0A0M1P324_9BACL</name>